<sequence>MQVLRAADRAATPWKNGGGVTREVAAWPPGAGFEDFRWRVSMAQVREDGPFSLFPGVDRILTVLSGRLVLSFDGRADLELGPDSAPASFPGDVAIMGRVPNGPVSDLNVMTRRAVSSAAVTRVDVRRKRVTAPASGARLVLVRDRVLARGSVDIELEPDDAVLLAPTDQALTLYATDATVYVVDLTDATA</sequence>
<organism evidence="2 3">
    <name type="scientific">Phenylobacterium koreense</name>
    <dbReference type="NCBI Taxonomy" id="266125"/>
    <lineage>
        <taxon>Bacteria</taxon>
        <taxon>Pseudomonadati</taxon>
        <taxon>Pseudomonadota</taxon>
        <taxon>Alphaproteobacteria</taxon>
        <taxon>Caulobacterales</taxon>
        <taxon>Caulobacteraceae</taxon>
        <taxon>Phenylobacterium</taxon>
    </lineage>
</organism>
<protein>
    <submittedName>
        <fullName evidence="2">Environmental stress-induced protein Ves</fullName>
    </submittedName>
</protein>
<dbReference type="RefSeq" id="WP_354298450.1">
    <property type="nucleotide sequence ID" value="NZ_JBEPLU010000004.1"/>
</dbReference>
<proteinExistence type="predicted"/>
<gene>
    <name evidence="2" type="ORF">ABID41_003719</name>
</gene>
<evidence type="ECO:0000313" key="2">
    <source>
        <dbReference type="EMBL" id="MET3528577.1"/>
    </source>
</evidence>
<dbReference type="PANTHER" id="PTHR37943:SF1">
    <property type="entry name" value="PROTEIN VES"/>
    <property type="match status" value="1"/>
</dbReference>
<feature type="region of interest" description="Disordered" evidence="1">
    <location>
        <begin position="1"/>
        <end position="21"/>
    </location>
</feature>
<dbReference type="PANTHER" id="PTHR37943">
    <property type="entry name" value="PROTEIN VES"/>
    <property type="match status" value="1"/>
</dbReference>
<keyword evidence="3" id="KW-1185">Reference proteome</keyword>
<dbReference type="EMBL" id="JBEPLU010000004">
    <property type="protein sequence ID" value="MET3528577.1"/>
    <property type="molecule type" value="Genomic_DNA"/>
</dbReference>
<dbReference type="InterPro" id="IPR010282">
    <property type="entry name" value="Uncharacterised_HutD/Ves"/>
</dbReference>
<dbReference type="InterPro" id="IPR014710">
    <property type="entry name" value="RmlC-like_jellyroll"/>
</dbReference>
<dbReference type="SUPFAM" id="SSF51182">
    <property type="entry name" value="RmlC-like cupins"/>
    <property type="match status" value="1"/>
</dbReference>
<dbReference type="CDD" id="cd20293">
    <property type="entry name" value="cupin_HutD_N"/>
    <property type="match status" value="1"/>
</dbReference>
<dbReference type="Pfam" id="PF05962">
    <property type="entry name" value="HutD"/>
    <property type="match status" value="1"/>
</dbReference>
<evidence type="ECO:0000313" key="3">
    <source>
        <dbReference type="Proteomes" id="UP001549110"/>
    </source>
</evidence>
<evidence type="ECO:0000256" key="1">
    <source>
        <dbReference type="SAM" id="MobiDB-lite"/>
    </source>
</evidence>
<reference evidence="2 3" key="1">
    <citation type="submission" date="2024-06" db="EMBL/GenBank/DDBJ databases">
        <title>Genomic Encyclopedia of Type Strains, Phase IV (KMG-IV): sequencing the most valuable type-strain genomes for metagenomic binning, comparative biology and taxonomic classification.</title>
        <authorList>
            <person name="Goeker M."/>
        </authorList>
    </citation>
    <scope>NUCLEOTIDE SEQUENCE [LARGE SCALE GENOMIC DNA]</scope>
    <source>
        <strain evidence="2 3">DSM 17809</strain>
    </source>
</reference>
<dbReference type="InterPro" id="IPR011051">
    <property type="entry name" value="RmlC_Cupin_sf"/>
</dbReference>
<accession>A0ABV2ENG1</accession>
<dbReference type="Gene3D" id="2.60.120.10">
    <property type="entry name" value="Jelly Rolls"/>
    <property type="match status" value="1"/>
</dbReference>
<dbReference type="Proteomes" id="UP001549110">
    <property type="component" value="Unassembled WGS sequence"/>
</dbReference>
<comment type="caution">
    <text evidence="2">The sequence shown here is derived from an EMBL/GenBank/DDBJ whole genome shotgun (WGS) entry which is preliminary data.</text>
</comment>
<name>A0ABV2ENG1_9CAUL</name>